<protein>
    <recommendedName>
        <fullName evidence="3">Calmodulin-lysine N-methyltransferase</fullName>
    </recommendedName>
</protein>
<dbReference type="InterPro" id="IPR029063">
    <property type="entry name" value="SAM-dependent_MTases_sf"/>
</dbReference>
<dbReference type="Gene3D" id="3.40.50.150">
    <property type="entry name" value="Vaccinia Virus protein VP39"/>
    <property type="match status" value="1"/>
</dbReference>
<dbReference type="EMBL" id="HBHJ01015656">
    <property type="protein sequence ID" value="CAD9687383.1"/>
    <property type="molecule type" value="Transcribed_RNA"/>
</dbReference>
<feature type="region of interest" description="Disordered" evidence="1">
    <location>
        <begin position="213"/>
        <end position="257"/>
    </location>
</feature>
<sequence>MQEDVVVTSEFDSDYLECPVKLVQQQAKGIGFQLWPAATFLCRYLEESITGSEHGQLFGLDKPLEQLHCLELGAGIGLAGLFAAGLGCRTATLTDLPEVLPILEKNLDANPSLADRVFVAPLSWGTDDWRLAHQGRVPDLILAADCVYWPELFAPLEDTLFHLCSQFGATVLLAHTKRWKRDEKFFSLCRKRLSVQKIHEVVERSGDCGEPLTVASGGVGGGGDGGGGPFAPHGTTAASSASNEPLSAEDTGKRRVVRRIYQIRRKEVPSPPPEGGSGRVL</sequence>
<dbReference type="InterPro" id="IPR019410">
    <property type="entry name" value="Methyltransf_16"/>
</dbReference>
<reference evidence="2" key="1">
    <citation type="submission" date="2021-01" db="EMBL/GenBank/DDBJ databases">
        <authorList>
            <person name="Corre E."/>
            <person name="Pelletier E."/>
            <person name="Niang G."/>
            <person name="Scheremetjew M."/>
            <person name="Finn R."/>
            <person name="Kale V."/>
            <person name="Holt S."/>
            <person name="Cochrane G."/>
            <person name="Meng A."/>
            <person name="Brown T."/>
            <person name="Cohen L."/>
        </authorList>
    </citation>
    <scope>NUCLEOTIDE SEQUENCE</scope>
    <source>
        <strain evidence="2">CCMP1243</strain>
    </source>
</reference>
<evidence type="ECO:0000256" key="1">
    <source>
        <dbReference type="SAM" id="MobiDB-lite"/>
    </source>
</evidence>
<accession>A0A7S2WGL8</accession>
<evidence type="ECO:0008006" key="3">
    <source>
        <dbReference type="Google" id="ProtNLM"/>
    </source>
</evidence>
<dbReference type="PANTHER" id="PTHR14614:SF132">
    <property type="entry name" value="PROTEIN-LYSINE METHYLTRANSFERASE C42C1.13"/>
    <property type="match status" value="1"/>
</dbReference>
<feature type="compositionally biased region" description="Gly residues" evidence="1">
    <location>
        <begin position="217"/>
        <end position="229"/>
    </location>
</feature>
<evidence type="ECO:0000313" key="2">
    <source>
        <dbReference type="EMBL" id="CAD9687383.1"/>
    </source>
</evidence>
<dbReference type="SUPFAM" id="SSF53335">
    <property type="entry name" value="S-adenosyl-L-methionine-dependent methyltransferases"/>
    <property type="match status" value="1"/>
</dbReference>
<feature type="compositionally biased region" description="Polar residues" evidence="1">
    <location>
        <begin position="236"/>
        <end position="245"/>
    </location>
</feature>
<dbReference type="Pfam" id="PF10294">
    <property type="entry name" value="Methyltransf_16"/>
    <property type="match status" value="1"/>
</dbReference>
<dbReference type="AlphaFoldDB" id="A0A7S2WGL8"/>
<name>A0A7S2WGL8_9STRA</name>
<proteinExistence type="predicted"/>
<gene>
    <name evidence="2" type="ORF">RMAR1173_LOCUS10396</name>
</gene>
<feature type="region of interest" description="Disordered" evidence="1">
    <location>
        <begin position="262"/>
        <end position="281"/>
    </location>
</feature>
<dbReference type="PANTHER" id="PTHR14614">
    <property type="entry name" value="HEPATOCELLULAR CARCINOMA-ASSOCIATED ANTIGEN"/>
    <property type="match status" value="1"/>
</dbReference>
<organism evidence="2">
    <name type="scientific">Rhizochromulina marina</name>
    <dbReference type="NCBI Taxonomy" id="1034831"/>
    <lineage>
        <taxon>Eukaryota</taxon>
        <taxon>Sar</taxon>
        <taxon>Stramenopiles</taxon>
        <taxon>Ochrophyta</taxon>
        <taxon>Dictyochophyceae</taxon>
        <taxon>Rhizochromulinales</taxon>
        <taxon>Rhizochromulina</taxon>
    </lineage>
</organism>